<feature type="transmembrane region" description="Helical" evidence="1">
    <location>
        <begin position="12"/>
        <end position="28"/>
    </location>
</feature>
<evidence type="ECO:0000313" key="2">
    <source>
        <dbReference type="EMBL" id="ENX23127.1"/>
    </source>
</evidence>
<keyword evidence="1" id="KW-1133">Transmembrane helix</keyword>
<dbReference type="Proteomes" id="UP000013173">
    <property type="component" value="Unassembled WGS sequence"/>
</dbReference>
<feature type="transmembrane region" description="Helical" evidence="1">
    <location>
        <begin position="40"/>
        <end position="60"/>
    </location>
</feature>
<evidence type="ECO:0000256" key="1">
    <source>
        <dbReference type="SAM" id="Phobius"/>
    </source>
</evidence>
<reference evidence="2 3" key="1">
    <citation type="submission" date="2013-02" db="EMBL/GenBank/DDBJ databases">
        <title>The Genome Sequence of Acinetobacter sp. NIPH 2168.</title>
        <authorList>
            <consortium name="The Broad Institute Genome Sequencing Platform"/>
            <consortium name="The Broad Institute Genome Sequencing Center for Infectious Disease"/>
            <person name="Cerqueira G."/>
            <person name="Feldgarden M."/>
            <person name="Courvalin P."/>
            <person name="Perichon B."/>
            <person name="Grillot-Courvalin C."/>
            <person name="Clermont D."/>
            <person name="Rocha E."/>
            <person name="Yoon E.-J."/>
            <person name="Nemec A."/>
            <person name="Walker B."/>
            <person name="Young S.K."/>
            <person name="Zeng Q."/>
            <person name="Gargeya S."/>
            <person name="Fitzgerald M."/>
            <person name="Haas B."/>
            <person name="Abouelleil A."/>
            <person name="Alvarado L."/>
            <person name="Arachchi H.M."/>
            <person name="Berlin A.M."/>
            <person name="Chapman S.B."/>
            <person name="Dewar J."/>
            <person name="Goldberg J."/>
            <person name="Griggs A."/>
            <person name="Gujja S."/>
            <person name="Hansen M."/>
            <person name="Howarth C."/>
            <person name="Imamovic A."/>
            <person name="Larimer J."/>
            <person name="McCowan C."/>
            <person name="Murphy C."/>
            <person name="Neiman D."/>
            <person name="Pearson M."/>
            <person name="Priest M."/>
            <person name="Roberts A."/>
            <person name="Saif S."/>
            <person name="Shea T."/>
            <person name="Sisk P."/>
            <person name="Sykes S."/>
            <person name="Wortman J."/>
            <person name="Nusbaum C."/>
            <person name="Birren B."/>
        </authorList>
    </citation>
    <scope>NUCLEOTIDE SEQUENCE [LARGE SCALE GENOMIC DNA]</scope>
    <source>
        <strain evidence="2 3">NIPH 2168</strain>
    </source>
</reference>
<comment type="caution">
    <text evidence="2">The sequence shown here is derived from an EMBL/GenBank/DDBJ whole genome shotgun (WGS) entry which is preliminary data.</text>
</comment>
<keyword evidence="1" id="KW-0812">Transmembrane</keyword>
<dbReference type="HOGENOM" id="CLU_1782685_0_0_6"/>
<gene>
    <name evidence="2" type="ORF">F892_02370</name>
</gene>
<protein>
    <submittedName>
        <fullName evidence="2">Uncharacterized protein</fullName>
    </submittedName>
</protein>
<dbReference type="EMBL" id="APRW01000009">
    <property type="protein sequence ID" value="ENX23127.1"/>
    <property type="molecule type" value="Genomic_DNA"/>
</dbReference>
<accession>N9Q880</accession>
<keyword evidence="1" id="KW-0472">Membrane</keyword>
<proteinExistence type="predicted"/>
<feature type="transmembrane region" description="Helical" evidence="1">
    <location>
        <begin position="114"/>
        <end position="139"/>
    </location>
</feature>
<feature type="transmembrane region" description="Helical" evidence="1">
    <location>
        <begin position="72"/>
        <end position="94"/>
    </location>
</feature>
<dbReference type="AlphaFoldDB" id="N9Q880"/>
<name>N9Q880_9GAMM</name>
<evidence type="ECO:0000313" key="3">
    <source>
        <dbReference type="Proteomes" id="UP000013173"/>
    </source>
</evidence>
<sequence length="145" mass="16395">MNLNLIDSKSKSILIFSNSAMILTILVHDADHIRQAYNCGFIIPGMLWLVNILVYLPNLYALKLSFQRKANAAQVTAIGSLSIAFLFAKVHLWKPFFPIWGMWNKTFFELNADAISWTILALTVLMGVFTAMASCWVMGRQSLQH</sequence>
<keyword evidence="3" id="KW-1185">Reference proteome</keyword>
<organism evidence="2 3">
    <name type="scientific">Acinetobacter vivianii</name>
    <dbReference type="NCBI Taxonomy" id="1776742"/>
    <lineage>
        <taxon>Bacteria</taxon>
        <taxon>Pseudomonadati</taxon>
        <taxon>Pseudomonadota</taxon>
        <taxon>Gammaproteobacteria</taxon>
        <taxon>Moraxellales</taxon>
        <taxon>Moraxellaceae</taxon>
        <taxon>Acinetobacter</taxon>
    </lineage>
</organism>